<sequence length="471" mass="52048">MKYVSDSIDTGVAGAEQEPLDLQLGSGLTALVGGDGLLRSEIMERFARRLAQDDERLQTLIAGPGPVGPALAWRRAVRILAQWSGLEGVDQEEAALIQGGSRAGDPPLWTDSGVDGLRARVEELRRLPDALRAKAHELRGLRADGIEVGGDLDVANMDWLRERQDAETHLLAYRDRARELKVRLRQLEEGGRDTACPTCDRVLSERFESVVDVIREEWESVVQDGSWWKRRKEQLDLKPPHVQDLEGKALRLRATIEECTEEAERLRARLPELAEAEDTLAVVQVADGLSEPGEGKGAEPASDFHLRRRALEALRRELLSDARDALTARTGRYLNHLTSGGVLGVGVAGDGEPTIVRDEGARRINSDEEVAAYLLALRLALVDLAAGCGVHAPEILLGDTFDRLEPDAKLRAVGLLRTLLVRVPKILLFCRGDILDATPEWFDWIVELTVDRHGSPFARVRRSGVGRLRIH</sequence>
<feature type="coiled-coil region" evidence="1">
    <location>
        <begin position="242"/>
        <end position="276"/>
    </location>
</feature>
<evidence type="ECO:0000313" key="2">
    <source>
        <dbReference type="EMBL" id="SUZ65086.1"/>
    </source>
</evidence>
<reference evidence="2" key="1">
    <citation type="submission" date="2018-05" db="EMBL/GenBank/DDBJ databases">
        <authorList>
            <person name="Lanie J.A."/>
            <person name="Ng W.-L."/>
            <person name="Kazmierczak K.M."/>
            <person name="Andrzejewski T.M."/>
            <person name="Davidsen T.M."/>
            <person name="Wayne K.J."/>
            <person name="Tettelin H."/>
            <person name="Glass J.I."/>
            <person name="Rusch D."/>
            <person name="Podicherti R."/>
            <person name="Tsui H.-C.T."/>
            <person name="Winkler M.E."/>
        </authorList>
    </citation>
    <scope>NUCLEOTIDE SEQUENCE</scope>
</reference>
<dbReference type="AlphaFoldDB" id="A0A381PDK8"/>
<keyword evidence="1" id="KW-0175">Coiled coil</keyword>
<proteinExistence type="predicted"/>
<organism evidence="2">
    <name type="scientific">marine metagenome</name>
    <dbReference type="NCBI Taxonomy" id="408172"/>
    <lineage>
        <taxon>unclassified sequences</taxon>
        <taxon>metagenomes</taxon>
        <taxon>ecological metagenomes</taxon>
    </lineage>
</organism>
<name>A0A381PDK8_9ZZZZ</name>
<accession>A0A381PDK8</accession>
<gene>
    <name evidence="2" type="ORF">METZ01_LOCUS17940</name>
</gene>
<evidence type="ECO:0008006" key="3">
    <source>
        <dbReference type="Google" id="ProtNLM"/>
    </source>
</evidence>
<evidence type="ECO:0000256" key="1">
    <source>
        <dbReference type="SAM" id="Coils"/>
    </source>
</evidence>
<dbReference type="EMBL" id="UINC01000950">
    <property type="protein sequence ID" value="SUZ65086.1"/>
    <property type="molecule type" value="Genomic_DNA"/>
</dbReference>
<protein>
    <recommendedName>
        <fullName evidence="3">Rad50/SbcC-type AAA domain-containing protein</fullName>
    </recommendedName>
</protein>